<dbReference type="EMBL" id="KB467943">
    <property type="protein sequence ID" value="PCH38995.1"/>
    <property type="molecule type" value="Genomic_DNA"/>
</dbReference>
<gene>
    <name evidence="6" type="ORF">WOLCODRAFT_58329</name>
</gene>
<keyword evidence="4" id="KW-0342">GTP-binding</keyword>
<dbReference type="Pfam" id="PF05049">
    <property type="entry name" value="IIGP"/>
    <property type="match status" value="1"/>
</dbReference>
<evidence type="ECO:0000313" key="7">
    <source>
        <dbReference type="Proteomes" id="UP000218811"/>
    </source>
</evidence>
<name>A0A2H3JBN4_WOLCO</name>
<dbReference type="Proteomes" id="UP000218811">
    <property type="component" value="Unassembled WGS sequence"/>
</dbReference>
<feature type="non-terminal residue" evidence="6">
    <location>
        <position position="1"/>
    </location>
</feature>
<dbReference type="InterPro" id="IPR007743">
    <property type="entry name" value="Immunity-related_GTPase-like"/>
</dbReference>
<dbReference type="PROSITE" id="PS51716">
    <property type="entry name" value="G_IRG"/>
    <property type="match status" value="1"/>
</dbReference>
<sequence length="222" mass="24974">HLAVAGISGSGKSSLVNALRMHLGGLNQLPKAKTGIVETTQETTRYEVPHSSYPFVLYDIPGSGTLDKPGWIYFHEQGLYLFDAIIVLIDNRFTQCDIAILKNCAHFEIPTFIVRSKSCSHVRNIVSELQGSFRNTPQVIDRRNPVSETFFQQARREYINNTKASVQAILKQAKLSDQRVYLVDKSNFPKHQPDQLLCFDEDELLGQLLNTLSSISITTSDF</sequence>
<keyword evidence="7" id="KW-1185">Reference proteome</keyword>
<dbReference type="PANTHER" id="PTHR32341">
    <property type="entry name" value="INTERFERON-INDUCIBLE GTPASE"/>
    <property type="match status" value="1"/>
</dbReference>
<dbReference type="PANTHER" id="PTHR32341:SF10">
    <property type="entry name" value="INTERFERON-INDUCIBLE GTPASE 5"/>
    <property type="match status" value="1"/>
</dbReference>
<evidence type="ECO:0000259" key="5">
    <source>
        <dbReference type="PROSITE" id="PS51716"/>
    </source>
</evidence>
<evidence type="ECO:0000256" key="2">
    <source>
        <dbReference type="ARBA" id="ARBA00022741"/>
    </source>
</evidence>
<keyword evidence="2" id="KW-0547">Nucleotide-binding</keyword>
<evidence type="ECO:0000256" key="3">
    <source>
        <dbReference type="ARBA" id="ARBA00022801"/>
    </source>
</evidence>
<feature type="non-terminal residue" evidence="6">
    <location>
        <position position="222"/>
    </location>
</feature>
<accession>A0A2H3JBN4</accession>
<proteinExistence type="inferred from homology"/>
<dbReference type="AlphaFoldDB" id="A0A2H3JBN4"/>
<feature type="domain" description="IRG-type G" evidence="5">
    <location>
        <begin position="1"/>
        <end position="203"/>
    </location>
</feature>
<dbReference type="Gene3D" id="3.40.50.300">
    <property type="entry name" value="P-loop containing nucleotide triphosphate hydrolases"/>
    <property type="match status" value="1"/>
</dbReference>
<dbReference type="STRING" id="742152.A0A2H3JBN4"/>
<dbReference type="GO" id="GO:0005525">
    <property type="term" value="F:GTP binding"/>
    <property type="evidence" value="ECO:0007669"/>
    <property type="project" value="UniProtKB-KW"/>
</dbReference>
<evidence type="ECO:0000256" key="4">
    <source>
        <dbReference type="ARBA" id="ARBA00023134"/>
    </source>
</evidence>
<dbReference type="GO" id="GO:0016020">
    <property type="term" value="C:membrane"/>
    <property type="evidence" value="ECO:0007669"/>
    <property type="project" value="InterPro"/>
</dbReference>
<dbReference type="InterPro" id="IPR027417">
    <property type="entry name" value="P-loop_NTPase"/>
</dbReference>
<dbReference type="InterPro" id="IPR030385">
    <property type="entry name" value="G_IRG_dom"/>
</dbReference>
<comment type="similarity">
    <text evidence="1">Belongs to the TRAFAC class dynamin-like GTPase superfamily. IRG family.</text>
</comment>
<dbReference type="GO" id="GO:0016787">
    <property type="term" value="F:hydrolase activity"/>
    <property type="evidence" value="ECO:0007669"/>
    <property type="project" value="UniProtKB-KW"/>
</dbReference>
<dbReference type="OrthoDB" id="422720at2759"/>
<organism evidence="6 7">
    <name type="scientific">Wolfiporia cocos (strain MD-104)</name>
    <name type="common">Brown rot fungus</name>
    <dbReference type="NCBI Taxonomy" id="742152"/>
    <lineage>
        <taxon>Eukaryota</taxon>
        <taxon>Fungi</taxon>
        <taxon>Dikarya</taxon>
        <taxon>Basidiomycota</taxon>
        <taxon>Agaricomycotina</taxon>
        <taxon>Agaricomycetes</taxon>
        <taxon>Polyporales</taxon>
        <taxon>Phaeolaceae</taxon>
        <taxon>Wolfiporia</taxon>
    </lineage>
</organism>
<evidence type="ECO:0000313" key="6">
    <source>
        <dbReference type="EMBL" id="PCH38995.1"/>
    </source>
</evidence>
<evidence type="ECO:0000256" key="1">
    <source>
        <dbReference type="ARBA" id="ARBA00005429"/>
    </source>
</evidence>
<dbReference type="InterPro" id="IPR051515">
    <property type="entry name" value="IRG"/>
</dbReference>
<dbReference type="SUPFAM" id="SSF52540">
    <property type="entry name" value="P-loop containing nucleoside triphosphate hydrolases"/>
    <property type="match status" value="1"/>
</dbReference>
<keyword evidence="3" id="KW-0378">Hydrolase</keyword>
<protein>
    <recommendedName>
        <fullName evidence="5">IRG-type G domain-containing protein</fullName>
    </recommendedName>
</protein>
<reference evidence="6 7" key="1">
    <citation type="journal article" date="2012" name="Science">
        <title>The Paleozoic origin of enzymatic lignin decomposition reconstructed from 31 fungal genomes.</title>
        <authorList>
            <person name="Floudas D."/>
            <person name="Binder M."/>
            <person name="Riley R."/>
            <person name="Barry K."/>
            <person name="Blanchette R.A."/>
            <person name="Henrissat B."/>
            <person name="Martinez A.T."/>
            <person name="Otillar R."/>
            <person name="Spatafora J.W."/>
            <person name="Yadav J.S."/>
            <person name="Aerts A."/>
            <person name="Benoit I."/>
            <person name="Boyd A."/>
            <person name="Carlson A."/>
            <person name="Copeland A."/>
            <person name="Coutinho P.M."/>
            <person name="de Vries R.P."/>
            <person name="Ferreira P."/>
            <person name="Findley K."/>
            <person name="Foster B."/>
            <person name="Gaskell J."/>
            <person name="Glotzer D."/>
            <person name="Gorecki P."/>
            <person name="Heitman J."/>
            <person name="Hesse C."/>
            <person name="Hori C."/>
            <person name="Igarashi K."/>
            <person name="Jurgens J.A."/>
            <person name="Kallen N."/>
            <person name="Kersten P."/>
            <person name="Kohler A."/>
            <person name="Kuees U."/>
            <person name="Kumar T.K.A."/>
            <person name="Kuo A."/>
            <person name="LaButti K."/>
            <person name="Larrondo L.F."/>
            <person name="Lindquist E."/>
            <person name="Ling A."/>
            <person name="Lombard V."/>
            <person name="Lucas S."/>
            <person name="Lundell T."/>
            <person name="Martin R."/>
            <person name="McLaughlin D.J."/>
            <person name="Morgenstern I."/>
            <person name="Morin E."/>
            <person name="Murat C."/>
            <person name="Nagy L.G."/>
            <person name="Nolan M."/>
            <person name="Ohm R.A."/>
            <person name="Patyshakuliyeva A."/>
            <person name="Rokas A."/>
            <person name="Ruiz-Duenas F.J."/>
            <person name="Sabat G."/>
            <person name="Salamov A."/>
            <person name="Samejima M."/>
            <person name="Schmutz J."/>
            <person name="Slot J.C."/>
            <person name="St John F."/>
            <person name="Stenlid J."/>
            <person name="Sun H."/>
            <person name="Sun S."/>
            <person name="Syed K."/>
            <person name="Tsang A."/>
            <person name="Wiebenga A."/>
            <person name="Young D."/>
            <person name="Pisabarro A."/>
            <person name="Eastwood D.C."/>
            <person name="Martin F."/>
            <person name="Cullen D."/>
            <person name="Grigoriev I.V."/>
            <person name="Hibbett D.S."/>
        </authorList>
    </citation>
    <scope>NUCLEOTIDE SEQUENCE [LARGE SCALE GENOMIC DNA]</scope>
    <source>
        <strain evidence="6 7">MD-104</strain>
    </source>
</reference>